<dbReference type="Gene3D" id="1.25.40.20">
    <property type="entry name" value="Ankyrin repeat-containing domain"/>
    <property type="match status" value="1"/>
</dbReference>
<comment type="caution">
    <text evidence="1">The sequence shown here is derived from an EMBL/GenBank/DDBJ whole genome shotgun (WGS) entry which is preliminary data.</text>
</comment>
<dbReference type="Proteomes" id="UP000794436">
    <property type="component" value="Unassembled WGS sequence"/>
</dbReference>
<reference evidence="1" key="1">
    <citation type="submission" date="2019-03" db="EMBL/GenBank/DDBJ databases">
        <title>Long read genome sequence of the mycoparasitic Pythium oligandrum ATCC 38472 isolated from sugarbeet rhizosphere.</title>
        <authorList>
            <person name="Gaulin E."/>
        </authorList>
    </citation>
    <scope>NUCLEOTIDE SEQUENCE</scope>
    <source>
        <strain evidence="1">ATCC 38472_TT</strain>
    </source>
</reference>
<accession>A0A8K1FLI3</accession>
<gene>
    <name evidence="1" type="ORF">Poli38472_012287</name>
</gene>
<keyword evidence="2" id="KW-1185">Reference proteome</keyword>
<dbReference type="InterPro" id="IPR036770">
    <property type="entry name" value="Ankyrin_rpt-contain_sf"/>
</dbReference>
<dbReference type="EMBL" id="SPLM01000005">
    <property type="protein sequence ID" value="TMW67171.1"/>
    <property type="molecule type" value="Genomic_DNA"/>
</dbReference>
<evidence type="ECO:0000313" key="1">
    <source>
        <dbReference type="EMBL" id="TMW67171.1"/>
    </source>
</evidence>
<dbReference type="OrthoDB" id="5806726at2759"/>
<name>A0A8K1FLI3_PYTOL</name>
<dbReference type="InterPro" id="IPR002110">
    <property type="entry name" value="Ankyrin_rpt"/>
</dbReference>
<proteinExistence type="predicted"/>
<dbReference type="SUPFAM" id="SSF48403">
    <property type="entry name" value="Ankyrin repeat"/>
    <property type="match status" value="1"/>
</dbReference>
<dbReference type="Pfam" id="PF00023">
    <property type="entry name" value="Ank"/>
    <property type="match status" value="1"/>
</dbReference>
<organism evidence="1 2">
    <name type="scientific">Pythium oligandrum</name>
    <name type="common">Mycoparasitic fungus</name>
    <dbReference type="NCBI Taxonomy" id="41045"/>
    <lineage>
        <taxon>Eukaryota</taxon>
        <taxon>Sar</taxon>
        <taxon>Stramenopiles</taxon>
        <taxon>Oomycota</taxon>
        <taxon>Peronosporomycetes</taxon>
        <taxon>Pythiales</taxon>
        <taxon>Pythiaceae</taxon>
        <taxon>Pythium</taxon>
    </lineage>
</organism>
<dbReference type="AlphaFoldDB" id="A0A8K1FLI3"/>
<sequence length="253" mass="28823">MRGLVEDISTQVIRFKNVEALEIILDSDLFNEVLSPKERKLALECMQRSLWWYRRDTNFLRVLIAHGVDVDKFTRQTPNRSFPYLFFGATAVPFFEELRRSGVVGLRSTTLGSEVWFEDIESARTLISWGVDVHGKPSEWTPLHSAVMTSSIEMVEAIITHSYVDVNAPGCNYPSRFNDGTTLLYARVAKDLRLQEMSVDKLDLLFSYGADPYIKSAKGISPYDMLMEHEIGRAYVSANEPGFPTDHKKKTKS</sequence>
<protein>
    <submittedName>
        <fullName evidence="1">Uncharacterized protein</fullName>
    </submittedName>
</protein>
<evidence type="ECO:0000313" key="2">
    <source>
        <dbReference type="Proteomes" id="UP000794436"/>
    </source>
</evidence>